<keyword evidence="7 9" id="KW-0808">Transferase</keyword>
<evidence type="ECO:0000256" key="8">
    <source>
        <dbReference type="ARBA" id="ARBA00049235"/>
    </source>
</evidence>
<dbReference type="InterPro" id="IPR043130">
    <property type="entry name" value="CDP-OH_PTrfase_TM_dom"/>
</dbReference>
<evidence type="ECO:0000256" key="10">
    <source>
        <dbReference type="SAM" id="Phobius"/>
    </source>
</evidence>
<dbReference type="PANTHER" id="PTHR19136">
    <property type="entry name" value="MOLYBDENUM COFACTOR GUANYLYLTRANSFERASE"/>
    <property type="match status" value="1"/>
</dbReference>
<feature type="transmembrane region" description="Helical" evidence="10">
    <location>
        <begin position="255"/>
        <end position="281"/>
    </location>
</feature>
<dbReference type="PANTHER" id="PTHR19136:SF84">
    <property type="entry name" value="BIFUNCTIONAL IPC TRANSFERASE AND DIPP SYNTHASE"/>
    <property type="match status" value="1"/>
</dbReference>
<evidence type="ECO:0000256" key="3">
    <source>
        <dbReference type="ARBA" id="ARBA00007897"/>
    </source>
</evidence>
<comment type="catalytic activity">
    <reaction evidence="8">
        <text>CDP-1L-myo-inositol + 1D-myo-inositol 3-phosphate = bis(1L-myo-inositol) 3,1'-phosphate 1-phosphate + CMP + H(+)</text>
        <dbReference type="Rhea" id="RHEA:31327"/>
        <dbReference type="ChEBI" id="CHEBI:15378"/>
        <dbReference type="ChEBI" id="CHEBI:58401"/>
        <dbReference type="ChEBI" id="CHEBI:60377"/>
        <dbReference type="ChEBI" id="CHEBI:62573"/>
        <dbReference type="ChEBI" id="CHEBI:62576"/>
        <dbReference type="EC" id="2.7.8.34"/>
    </reaction>
</comment>
<dbReference type="PROSITE" id="PS00379">
    <property type="entry name" value="CDP_ALCOHOL_P_TRANSF"/>
    <property type="match status" value="1"/>
</dbReference>
<dbReference type="EC" id="2.7.7.74" evidence="4"/>
<feature type="transmembrane region" description="Helical" evidence="10">
    <location>
        <begin position="334"/>
        <end position="356"/>
    </location>
</feature>
<reference evidence="12" key="1">
    <citation type="journal article" date="2020" name="mSystems">
        <title>Genome- and Community-Level Interaction Insights into Carbon Utilization and Element Cycling Functions of Hydrothermarchaeota in Hydrothermal Sediment.</title>
        <authorList>
            <person name="Zhou Z."/>
            <person name="Liu Y."/>
            <person name="Xu W."/>
            <person name="Pan J."/>
            <person name="Luo Z.H."/>
            <person name="Li M."/>
        </authorList>
    </citation>
    <scope>NUCLEOTIDE SEQUENCE [LARGE SCALE GENOMIC DNA]</scope>
    <source>
        <strain evidence="12">SpSt-97</strain>
    </source>
</reference>
<name>A0A7C3UCP8_9EURY</name>
<dbReference type="EC" id="2.7.8.34" evidence="5"/>
<organism evidence="12">
    <name type="scientific">Geoglobus ahangari</name>
    <dbReference type="NCBI Taxonomy" id="113653"/>
    <lineage>
        <taxon>Archaea</taxon>
        <taxon>Methanobacteriati</taxon>
        <taxon>Methanobacteriota</taxon>
        <taxon>Archaeoglobi</taxon>
        <taxon>Archaeoglobales</taxon>
        <taxon>Archaeoglobaceae</taxon>
        <taxon>Geoglobus</taxon>
    </lineage>
</organism>
<dbReference type="GO" id="GO:0016779">
    <property type="term" value="F:nucleotidyltransferase activity"/>
    <property type="evidence" value="ECO:0007669"/>
    <property type="project" value="UniProtKB-ARBA"/>
</dbReference>
<dbReference type="Gene3D" id="1.20.120.1760">
    <property type="match status" value="1"/>
</dbReference>
<sequence length="420" mass="48028">MKAVVLCSGLATRMGGTIKPLIKVAGREIIYRTLKILQDNGVDEFIIIANKINKNALTKFLEENGFKFKIVVNEQPERGSGYSFYLSKDFVNERFVLIMGDHIFEEDFIRNALKLDGLICDCDSKFVNVEEATKVLVKNGRVTDIGKHLNNFTCIDTGFFILTKDIFTIAEKLIKEKKVVELSEIIKEAKVNVNTLNGYFWMDIDTPEDVKRAKKIIVRKSVKKGEDGFISRHLNRKISPLISEKLIDRIDPIHATIMSFLVGILSSLVVFFSIPLSGIIYQISSILDGVDGEIARAAMKTSKTGGWLDSTLDRYVDFLFLTCLAVNSLVNYEWILALFAIFGSFMISYTTERYRAEFKESFYKRHRPVVFGKRDERIFLIMLFCLLSPWVDIFYLFVVIAIVTNLRVVESILRVILLKR</sequence>
<evidence type="ECO:0000256" key="7">
    <source>
        <dbReference type="ARBA" id="ARBA00022679"/>
    </source>
</evidence>
<evidence type="ECO:0000256" key="2">
    <source>
        <dbReference type="ARBA" id="ARBA00006982"/>
    </source>
</evidence>
<comment type="similarity">
    <text evidence="3">In the N-terminal section; belongs to the MobA family.</text>
</comment>
<dbReference type="InterPro" id="IPR029044">
    <property type="entry name" value="Nucleotide-diphossugar_trans"/>
</dbReference>
<dbReference type="GO" id="GO:0016780">
    <property type="term" value="F:phosphotransferase activity, for other substituted phosphate groups"/>
    <property type="evidence" value="ECO:0007669"/>
    <property type="project" value="InterPro"/>
</dbReference>
<dbReference type="GO" id="GO:0016020">
    <property type="term" value="C:membrane"/>
    <property type="evidence" value="ECO:0007669"/>
    <property type="project" value="InterPro"/>
</dbReference>
<dbReference type="NCBIfam" id="NF041135">
    <property type="entry name" value="IPPtranDIPPsyn_Thcocales"/>
    <property type="match status" value="1"/>
</dbReference>
<keyword evidence="10" id="KW-0812">Transmembrane</keyword>
<comment type="similarity">
    <text evidence="2">In the C-terminal section; belongs to the CDP-alcohol phosphatidyltransferase class-I family.</text>
</comment>
<evidence type="ECO:0000256" key="1">
    <source>
        <dbReference type="ARBA" id="ARBA00000729"/>
    </source>
</evidence>
<keyword evidence="10" id="KW-0472">Membrane</keyword>
<dbReference type="InterPro" id="IPR000462">
    <property type="entry name" value="CDP-OH_P_trans"/>
</dbReference>
<dbReference type="FunFam" id="1.20.120.1760:FF:000042">
    <property type="entry name" value="Bifunctional IPC transferase and DIPP synthase"/>
    <property type="match status" value="1"/>
</dbReference>
<evidence type="ECO:0000256" key="5">
    <source>
        <dbReference type="ARBA" id="ARBA00013268"/>
    </source>
</evidence>
<keyword evidence="10" id="KW-1133">Transmembrane helix</keyword>
<protein>
    <recommendedName>
        <fullName evidence="6">Bifunctional IPC transferase and DIPP synthase</fullName>
        <ecNumber evidence="4">2.7.7.74</ecNumber>
        <ecNumber evidence="5">2.7.8.34</ecNumber>
    </recommendedName>
</protein>
<feature type="domain" description="MobA-like NTP transferase" evidence="11">
    <location>
        <begin position="3"/>
        <end position="112"/>
    </location>
</feature>
<evidence type="ECO:0000313" key="12">
    <source>
        <dbReference type="EMBL" id="HGE66849.1"/>
    </source>
</evidence>
<feature type="transmembrane region" description="Helical" evidence="10">
    <location>
        <begin position="377"/>
        <end position="403"/>
    </location>
</feature>
<dbReference type="Gene3D" id="3.90.550.10">
    <property type="entry name" value="Spore Coat Polysaccharide Biosynthesis Protein SpsA, Chain A"/>
    <property type="match status" value="1"/>
</dbReference>
<accession>A0A7C3UCP8</accession>
<comment type="similarity">
    <text evidence="9">Belongs to the CDP-alcohol phosphatidyltransferase class-I family.</text>
</comment>
<comment type="caution">
    <text evidence="12">The sequence shown here is derived from an EMBL/GenBank/DDBJ whole genome shotgun (WGS) entry which is preliminary data.</text>
</comment>
<dbReference type="SUPFAM" id="SSF53448">
    <property type="entry name" value="Nucleotide-diphospho-sugar transferases"/>
    <property type="match status" value="1"/>
</dbReference>
<comment type="catalytic activity">
    <reaction evidence="1">
        <text>1D-myo-inositol 3-phosphate + CTP + H(+) = CDP-1L-myo-inositol + diphosphate</text>
        <dbReference type="Rhea" id="RHEA:30647"/>
        <dbReference type="ChEBI" id="CHEBI:15378"/>
        <dbReference type="ChEBI" id="CHEBI:33019"/>
        <dbReference type="ChEBI" id="CHEBI:37563"/>
        <dbReference type="ChEBI" id="CHEBI:58401"/>
        <dbReference type="ChEBI" id="CHEBI:62573"/>
        <dbReference type="EC" id="2.7.7.74"/>
    </reaction>
</comment>
<evidence type="ECO:0000256" key="9">
    <source>
        <dbReference type="RuleBase" id="RU003750"/>
    </source>
</evidence>
<evidence type="ECO:0000256" key="4">
    <source>
        <dbReference type="ARBA" id="ARBA00012504"/>
    </source>
</evidence>
<gene>
    <name evidence="12" type="ORF">ENX77_07040</name>
</gene>
<dbReference type="InterPro" id="IPR053433">
    <property type="entry name" value="IPC_transferase/DIPP_synth"/>
</dbReference>
<dbReference type="AlphaFoldDB" id="A0A7C3UCP8"/>
<dbReference type="Pfam" id="PF12804">
    <property type="entry name" value="NTP_transf_3"/>
    <property type="match status" value="1"/>
</dbReference>
<dbReference type="GO" id="GO:0008654">
    <property type="term" value="P:phospholipid biosynthetic process"/>
    <property type="evidence" value="ECO:0007669"/>
    <property type="project" value="InterPro"/>
</dbReference>
<evidence type="ECO:0000256" key="6">
    <source>
        <dbReference type="ARBA" id="ARBA00018322"/>
    </source>
</evidence>
<evidence type="ECO:0000259" key="11">
    <source>
        <dbReference type="Pfam" id="PF12804"/>
    </source>
</evidence>
<proteinExistence type="inferred from homology"/>
<dbReference type="Pfam" id="PF01066">
    <property type="entry name" value="CDP-OH_P_transf"/>
    <property type="match status" value="1"/>
</dbReference>
<dbReference type="InterPro" id="IPR048254">
    <property type="entry name" value="CDP_ALCOHOL_P_TRANSF_CS"/>
</dbReference>
<dbReference type="EMBL" id="DTPI01000032">
    <property type="protein sequence ID" value="HGE66849.1"/>
    <property type="molecule type" value="Genomic_DNA"/>
</dbReference>
<dbReference type="InterPro" id="IPR025877">
    <property type="entry name" value="MobA-like_NTP_Trfase"/>
</dbReference>